<dbReference type="InterPro" id="IPR002110">
    <property type="entry name" value="Ankyrin_rpt"/>
</dbReference>
<keyword evidence="1" id="KW-0677">Repeat</keyword>
<accession>W9JPQ4</accession>
<evidence type="ECO:0000313" key="4">
    <source>
        <dbReference type="EMBL" id="EWZ34057.1"/>
    </source>
</evidence>
<keyword evidence="2" id="KW-0040">ANK repeat</keyword>
<dbReference type="PROSITE" id="PS50088">
    <property type="entry name" value="ANK_REPEAT"/>
    <property type="match status" value="8"/>
</dbReference>
<dbReference type="SMART" id="SM00248">
    <property type="entry name" value="ANK"/>
    <property type="match status" value="13"/>
</dbReference>
<feature type="region of interest" description="Disordered" evidence="3">
    <location>
        <begin position="575"/>
        <end position="598"/>
    </location>
</feature>
<protein>
    <submittedName>
        <fullName evidence="4">Uncharacterized protein</fullName>
    </submittedName>
</protein>
<gene>
    <name evidence="4" type="ORF">FOZG_12073</name>
</gene>
<organism evidence="4">
    <name type="scientific">Fusarium oxysporum Fo47</name>
    <dbReference type="NCBI Taxonomy" id="660027"/>
    <lineage>
        <taxon>Eukaryota</taxon>
        <taxon>Fungi</taxon>
        <taxon>Dikarya</taxon>
        <taxon>Ascomycota</taxon>
        <taxon>Pezizomycotina</taxon>
        <taxon>Sordariomycetes</taxon>
        <taxon>Hypocreomycetidae</taxon>
        <taxon>Hypocreales</taxon>
        <taxon>Nectriaceae</taxon>
        <taxon>Fusarium</taxon>
        <taxon>Fusarium oxysporum species complex</taxon>
    </lineage>
</organism>
<dbReference type="HOGENOM" id="CLU_021487_0_0_1"/>
<name>W9JPQ4_FUSOX</name>
<sequence>MPMELCAWEDPLIVAAVNGNTKELEELLDTGRSVDARDLQNGRTLLIWATLGGHNDAVDLLLNRSVNIRSQDLRNRTALLHAVANGHEAIAGSLITAGANIEAIDEPGYTALILATISGFSNLVERLLRLGASVDTKEWRHEKNALIYAAEHGSETCVELLLNAGAEVDSVDKSGRTSLSWAAGHGHANIVNLLLQKGANPKIKDNDLERTPFLWSIKNEQTAVIEILKEKSPPELGYGLIPRPVPATSPRLEEIQQRYKAVKPDFDWRKTSGGDLLLWATGCRDRIEEDDIKFLIEQGADVNEKTQDGTSVIFQACWSGYDKVVSLLIEEGVDPNVADKDGRTPLASAAGAGHKEIVQNLLDHGVDIDPVDDWEMTPMLEAACCERSEIVLMLLEKGADPNAESINSETALSFASEVGDLGFVCALVNKGALPDKGLGCSALMHAVVNNDMDMVKFLVEHGATSYSDSYNDCEHPPLVLAASHGKTKIMKVFLDMSSDNPKTKIHQIWRALVEASVEDEVAAVKLLLKYKPFDGMDEPDDQPMIYAKMQNNHTVVRLLEPYYSAKRLELISDVSDNNSNEPVDSSDDLDKDYEVKIE</sequence>
<dbReference type="Pfam" id="PF12796">
    <property type="entry name" value="Ank_2"/>
    <property type="match status" value="4"/>
</dbReference>
<dbReference type="PANTHER" id="PTHR24123:SF33">
    <property type="entry name" value="PROTEIN HOS4"/>
    <property type="match status" value="1"/>
</dbReference>
<dbReference type="Proteomes" id="UP000030766">
    <property type="component" value="Unassembled WGS sequence"/>
</dbReference>
<evidence type="ECO:0000256" key="1">
    <source>
        <dbReference type="ARBA" id="ARBA00022737"/>
    </source>
</evidence>
<evidence type="ECO:0000256" key="2">
    <source>
        <dbReference type="ARBA" id="ARBA00023043"/>
    </source>
</evidence>
<dbReference type="EMBL" id="JH717904">
    <property type="protein sequence ID" value="EWZ34057.1"/>
    <property type="molecule type" value="Genomic_DNA"/>
</dbReference>
<dbReference type="PRINTS" id="PR01415">
    <property type="entry name" value="ANKYRIN"/>
</dbReference>
<dbReference type="InterPro" id="IPR036770">
    <property type="entry name" value="Ankyrin_rpt-contain_sf"/>
</dbReference>
<dbReference type="InterPro" id="IPR051165">
    <property type="entry name" value="Multifunctional_ANK_Repeat"/>
</dbReference>
<dbReference type="PROSITE" id="PS50297">
    <property type="entry name" value="ANK_REP_REGION"/>
    <property type="match status" value="8"/>
</dbReference>
<dbReference type="SUPFAM" id="SSF48403">
    <property type="entry name" value="Ankyrin repeat"/>
    <property type="match status" value="2"/>
</dbReference>
<dbReference type="AlphaFoldDB" id="W9JPQ4"/>
<evidence type="ECO:0000256" key="3">
    <source>
        <dbReference type="SAM" id="MobiDB-lite"/>
    </source>
</evidence>
<dbReference type="PANTHER" id="PTHR24123">
    <property type="entry name" value="ANKYRIN REPEAT-CONTAINING"/>
    <property type="match status" value="1"/>
</dbReference>
<dbReference type="Gene3D" id="1.25.40.20">
    <property type="entry name" value="Ankyrin repeat-containing domain"/>
    <property type="match status" value="4"/>
</dbReference>
<reference evidence="4" key="2">
    <citation type="submission" date="2012-06" db="EMBL/GenBank/DDBJ databases">
        <title>Annotation of the Genome Sequence of Fusarium oxysporum Fo47.</title>
        <authorList>
            <consortium name="The Broad Institute Genomics Platform"/>
            <person name="Ma L.-J."/>
            <person name="Corby-Kistler H."/>
            <person name="Broz K."/>
            <person name="Gale L.R."/>
            <person name="Jonkers W."/>
            <person name="O'Donnell K."/>
            <person name="Ploetz R."/>
            <person name="Steinberg C."/>
            <person name="Schwartz D.C."/>
            <person name="VanEtten H."/>
            <person name="Zhou S."/>
            <person name="Young S.K."/>
            <person name="Zeng Q."/>
            <person name="Gargeya S."/>
            <person name="Fitzgerald M."/>
            <person name="Abouelleil A."/>
            <person name="Alvarado L."/>
            <person name="Chapman S.B."/>
            <person name="Gainer-Dewar J."/>
            <person name="Goldberg J."/>
            <person name="Griggs A."/>
            <person name="Gujja S."/>
            <person name="Hansen M."/>
            <person name="Howarth C."/>
            <person name="Imamovic A."/>
            <person name="Ireland A."/>
            <person name="Larimer J."/>
            <person name="McCowan C."/>
            <person name="Murphy C."/>
            <person name="Pearson M."/>
            <person name="Poon T.W."/>
            <person name="Priest M."/>
            <person name="Roberts A."/>
            <person name="Saif S."/>
            <person name="Shea T."/>
            <person name="Sykes S."/>
            <person name="Wortman J."/>
            <person name="Nusbaum C."/>
            <person name="Birren B."/>
        </authorList>
    </citation>
    <scope>NUCLEOTIDE SEQUENCE</scope>
    <source>
        <strain evidence="4">Fo47</strain>
    </source>
</reference>
<proteinExistence type="predicted"/>
<dbReference type="VEuPathDB" id="FungiDB:FOZG_12073"/>
<reference evidence="4" key="1">
    <citation type="submission" date="2011-06" db="EMBL/GenBank/DDBJ databases">
        <title>The Genome Sequence of Fusarium oxysporum Fo47.</title>
        <authorList>
            <consortium name="The Broad Institute Genome Sequencing Platform"/>
            <person name="Ma L.-J."/>
            <person name="Gale L.R."/>
            <person name="Schwartz D.C."/>
            <person name="Zhou S."/>
            <person name="Corby-Kistler H."/>
            <person name="Young S.K."/>
            <person name="Zeng Q."/>
            <person name="Gargeya S."/>
            <person name="Fitzgerald M."/>
            <person name="Haas B."/>
            <person name="Abouelleil A."/>
            <person name="Alvarado L."/>
            <person name="Arachchi H.M."/>
            <person name="Berlin A."/>
            <person name="Brown A."/>
            <person name="Chapman S.B."/>
            <person name="Chen Z."/>
            <person name="Dunbar C."/>
            <person name="Freedman E."/>
            <person name="Gearin G."/>
            <person name="Gellesch M."/>
            <person name="Goldberg J."/>
            <person name="Griggs A."/>
            <person name="Gujja S."/>
            <person name="Heiman D."/>
            <person name="Howarth C."/>
            <person name="Larson L."/>
            <person name="Lui A."/>
            <person name="MacDonald P.J.P."/>
            <person name="Mehta T."/>
            <person name="Montmayeur A."/>
            <person name="Murphy C."/>
            <person name="Neiman D."/>
            <person name="Pearson M."/>
            <person name="Priest M."/>
            <person name="Roberts A."/>
            <person name="Saif S."/>
            <person name="Shea T."/>
            <person name="Shenoy N."/>
            <person name="Sisk P."/>
            <person name="Stolte C."/>
            <person name="Sykes S."/>
            <person name="Wortman J."/>
            <person name="Nusbaum C."/>
            <person name="Birren B."/>
        </authorList>
    </citation>
    <scope>NUCLEOTIDE SEQUENCE [LARGE SCALE GENOMIC DNA]</scope>
    <source>
        <strain evidence="4">Fo47</strain>
    </source>
</reference>